<dbReference type="PROSITE" id="PS00134">
    <property type="entry name" value="TRYPSIN_HIS"/>
    <property type="match status" value="1"/>
</dbReference>
<sequence>MNLVLQGGSGVFFRHALPAVISSSHFLHLTYPISLASVCGRPTGKPTALIRGGEKVTSAADFPWHVAIYDVTINMEQVCGGSLISTKFFISAAHCFHDQEKPLPPTRYIAAFARTKRRAEVNEPNSQYREIKMIHFQRYEGKKLNYANDIALVELSAAVDVTAWTLPVCVDWAGDQPQLDSGKLGMVVGYGSQPERPSDDLRFAMLPYVDKEICRKAVPDALAIFNDQPDKFCVGAVDGKTVSKGDSGGGMAFASDRQWFLRGVLSVGSLRDTTYSFFTNVTTFIPWIAGIIRQGETSGRRCGVDVDEMHVVDGKLAENNGFPWEVDIYAKRATRGIFKRMWTGVLINPNLIITCKSFSALPAKVSEPCGP</sequence>
<dbReference type="Proteomes" id="UP001075354">
    <property type="component" value="Chromosome 11"/>
</dbReference>
<dbReference type="InterPro" id="IPR018114">
    <property type="entry name" value="TRYPSIN_HIS"/>
</dbReference>
<evidence type="ECO:0000313" key="7">
    <source>
        <dbReference type="EMBL" id="KAJ1522497.1"/>
    </source>
</evidence>
<evidence type="ECO:0000256" key="1">
    <source>
        <dbReference type="ARBA" id="ARBA00004613"/>
    </source>
</evidence>
<dbReference type="AlphaFoldDB" id="A0AAV7X967"/>
<accession>A0AAV7X967</accession>
<comment type="caution">
    <text evidence="7">The sequence shown here is derived from an EMBL/GenBank/DDBJ whole genome shotgun (WGS) entry which is preliminary data.</text>
</comment>
<dbReference type="EMBL" id="JAPTSV010000011">
    <property type="protein sequence ID" value="KAJ1522497.1"/>
    <property type="molecule type" value="Genomic_DNA"/>
</dbReference>
<dbReference type="PANTHER" id="PTHR24260">
    <property type="match status" value="1"/>
</dbReference>
<gene>
    <name evidence="7" type="ORF">ONE63_001687</name>
</gene>
<keyword evidence="4" id="KW-1015">Disulfide bond</keyword>
<dbReference type="PANTHER" id="PTHR24260:SF136">
    <property type="entry name" value="GH08193P-RELATED"/>
    <property type="match status" value="1"/>
</dbReference>
<name>A0AAV7X967_9NEOP</name>
<dbReference type="InterPro" id="IPR001254">
    <property type="entry name" value="Trypsin_dom"/>
</dbReference>
<reference evidence="7" key="1">
    <citation type="submission" date="2022-12" db="EMBL/GenBank/DDBJ databases">
        <title>Chromosome-level genome assembly of the bean flower thrips Megalurothrips usitatus.</title>
        <authorList>
            <person name="Ma L."/>
            <person name="Liu Q."/>
            <person name="Li H."/>
            <person name="Cai W."/>
        </authorList>
    </citation>
    <scope>NUCLEOTIDE SEQUENCE</scope>
    <source>
        <strain evidence="7">Cailab_2022a</strain>
    </source>
</reference>
<comment type="subcellular location">
    <subcellularLocation>
        <location evidence="1">Secreted</location>
    </subcellularLocation>
</comment>
<evidence type="ECO:0000256" key="4">
    <source>
        <dbReference type="ARBA" id="ARBA00023157"/>
    </source>
</evidence>
<keyword evidence="5" id="KW-0325">Glycoprotein</keyword>
<dbReference type="InterPro" id="IPR009003">
    <property type="entry name" value="Peptidase_S1_PA"/>
</dbReference>
<dbReference type="CDD" id="cd00190">
    <property type="entry name" value="Tryp_SPc"/>
    <property type="match status" value="1"/>
</dbReference>
<dbReference type="GO" id="GO:0005576">
    <property type="term" value="C:extracellular region"/>
    <property type="evidence" value="ECO:0007669"/>
    <property type="project" value="UniProtKB-SubCell"/>
</dbReference>
<proteinExistence type="predicted"/>
<dbReference type="InterPro" id="IPR051333">
    <property type="entry name" value="CLIP_Serine_Protease"/>
</dbReference>
<dbReference type="SUPFAM" id="SSF50494">
    <property type="entry name" value="Trypsin-like serine proteases"/>
    <property type="match status" value="1"/>
</dbReference>
<dbReference type="SMART" id="SM00020">
    <property type="entry name" value="Tryp_SPc"/>
    <property type="match status" value="1"/>
</dbReference>
<dbReference type="GO" id="GO:0006508">
    <property type="term" value="P:proteolysis"/>
    <property type="evidence" value="ECO:0007669"/>
    <property type="project" value="InterPro"/>
</dbReference>
<evidence type="ECO:0000256" key="3">
    <source>
        <dbReference type="ARBA" id="ARBA00022729"/>
    </source>
</evidence>
<protein>
    <recommendedName>
        <fullName evidence="6">Peptidase S1 domain-containing protein</fullName>
    </recommendedName>
</protein>
<evidence type="ECO:0000256" key="5">
    <source>
        <dbReference type="ARBA" id="ARBA00023180"/>
    </source>
</evidence>
<dbReference type="PROSITE" id="PS50240">
    <property type="entry name" value="TRYPSIN_DOM"/>
    <property type="match status" value="1"/>
</dbReference>
<dbReference type="Pfam" id="PF00089">
    <property type="entry name" value="Trypsin"/>
    <property type="match status" value="1"/>
</dbReference>
<dbReference type="FunFam" id="2.40.10.10:FF:000054">
    <property type="entry name" value="Complement C1r subcomponent"/>
    <property type="match status" value="1"/>
</dbReference>
<dbReference type="GO" id="GO:0004252">
    <property type="term" value="F:serine-type endopeptidase activity"/>
    <property type="evidence" value="ECO:0007669"/>
    <property type="project" value="InterPro"/>
</dbReference>
<keyword evidence="8" id="KW-1185">Reference proteome</keyword>
<keyword evidence="3" id="KW-0732">Signal</keyword>
<dbReference type="Gene3D" id="2.40.10.10">
    <property type="entry name" value="Trypsin-like serine proteases"/>
    <property type="match status" value="1"/>
</dbReference>
<dbReference type="PRINTS" id="PR00722">
    <property type="entry name" value="CHYMOTRYPSIN"/>
</dbReference>
<dbReference type="InterPro" id="IPR001314">
    <property type="entry name" value="Peptidase_S1A"/>
</dbReference>
<organism evidence="7 8">
    <name type="scientific">Megalurothrips usitatus</name>
    <name type="common">bean blossom thrips</name>
    <dbReference type="NCBI Taxonomy" id="439358"/>
    <lineage>
        <taxon>Eukaryota</taxon>
        <taxon>Metazoa</taxon>
        <taxon>Ecdysozoa</taxon>
        <taxon>Arthropoda</taxon>
        <taxon>Hexapoda</taxon>
        <taxon>Insecta</taxon>
        <taxon>Pterygota</taxon>
        <taxon>Neoptera</taxon>
        <taxon>Paraneoptera</taxon>
        <taxon>Thysanoptera</taxon>
        <taxon>Terebrantia</taxon>
        <taxon>Thripoidea</taxon>
        <taxon>Thripidae</taxon>
        <taxon>Megalurothrips</taxon>
    </lineage>
</organism>
<keyword evidence="2" id="KW-0964">Secreted</keyword>
<evidence type="ECO:0000256" key="2">
    <source>
        <dbReference type="ARBA" id="ARBA00022525"/>
    </source>
</evidence>
<feature type="domain" description="Peptidase S1" evidence="6">
    <location>
        <begin position="50"/>
        <end position="293"/>
    </location>
</feature>
<evidence type="ECO:0000259" key="6">
    <source>
        <dbReference type="PROSITE" id="PS50240"/>
    </source>
</evidence>
<evidence type="ECO:0000313" key="8">
    <source>
        <dbReference type="Proteomes" id="UP001075354"/>
    </source>
</evidence>
<dbReference type="InterPro" id="IPR043504">
    <property type="entry name" value="Peptidase_S1_PA_chymotrypsin"/>
</dbReference>